<organism evidence="2 3">
    <name type="scientific">Pseudonocardia abyssalis</name>
    <dbReference type="NCBI Taxonomy" id="2792008"/>
    <lineage>
        <taxon>Bacteria</taxon>
        <taxon>Bacillati</taxon>
        <taxon>Actinomycetota</taxon>
        <taxon>Actinomycetes</taxon>
        <taxon>Pseudonocardiales</taxon>
        <taxon>Pseudonocardiaceae</taxon>
        <taxon>Pseudonocardia</taxon>
    </lineage>
</organism>
<dbReference type="RefSeq" id="WP_218601908.1">
    <property type="nucleotide sequence ID" value="NZ_JADQDJ010000039.1"/>
</dbReference>
<dbReference type="Pfam" id="PF12728">
    <property type="entry name" value="HTH_17"/>
    <property type="match status" value="1"/>
</dbReference>
<dbReference type="InterPro" id="IPR041657">
    <property type="entry name" value="HTH_17"/>
</dbReference>
<accession>A0ABS6UXC2</accession>
<proteinExistence type="predicted"/>
<dbReference type="InterPro" id="IPR010093">
    <property type="entry name" value="SinI_DNA-bd"/>
</dbReference>
<gene>
    <name evidence="2" type="ORF">I4I81_22045</name>
</gene>
<feature type="domain" description="Helix-turn-helix" evidence="1">
    <location>
        <begin position="6"/>
        <end position="50"/>
    </location>
</feature>
<reference evidence="2 3" key="1">
    <citation type="submission" date="2020-11" db="EMBL/GenBank/DDBJ databases">
        <title>Pseudonocardia abyssalis sp. nov. and Pseudonocardia oceani sp. nov., description and phylogenomic analysis of two novel actinomycetes isolated from the deep Southern Ocean.</title>
        <authorList>
            <person name="Parra J."/>
        </authorList>
    </citation>
    <scope>NUCLEOTIDE SEQUENCE [LARGE SCALE GENOMIC DNA]</scope>
    <source>
        <strain evidence="2 3">KRD-168</strain>
    </source>
</reference>
<dbReference type="EMBL" id="JADQDK010000001">
    <property type="protein sequence ID" value="MBW0136927.1"/>
    <property type="molecule type" value="Genomic_DNA"/>
</dbReference>
<dbReference type="NCBIfam" id="TIGR01764">
    <property type="entry name" value="excise"/>
    <property type="match status" value="1"/>
</dbReference>
<dbReference type="Proteomes" id="UP000694287">
    <property type="component" value="Unassembled WGS sequence"/>
</dbReference>
<keyword evidence="3" id="KW-1185">Reference proteome</keyword>
<name>A0ABS6UXC2_9PSEU</name>
<evidence type="ECO:0000259" key="1">
    <source>
        <dbReference type="Pfam" id="PF12728"/>
    </source>
</evidence>
<evidence type="ECO:0000313" key="2">
    <source>
        <dbReference type="EMBL" id="MBW0136927.1"/>
    </source>
</evidence>
<evidence type="ECO:0000313" key="3">
    <source>
        <dbReference type="Proteomes" id="UP000694287"/>
    </source>
</evidence>
<protein>
    <submittedName>
        <fullName evidence="2">Helix-turn-helix domain-containing protein</fullName>
    </submittedName>
</protein>
<comment type="caution">
    <text evidence="2">The sequence shown here is derived from an EMBL/GenBank/DDBJ whole genome shotgun (WGS) entry which is preliminary data.</text>
</comment>
<sequence length="65" mass="7137">MADRRLLRTSEVATALGVDRSTVYRWMQAGVISPEVTTHGGQARFDLDTVRMQLAAASEKDDTPS</sequence>